<dbReference type="EMBL" id="DMND01000200">
    <property type="protein sequence ID" value="HAN28974.1"/>
    <property type="molecule type" value="Genomic_DNA"/>
</dbReference>
<feature type="signal peptide" evidence="1">
    <location>
        <begin position="1"/>
        <end position="24"/>
    </location>
</feature>
<dbReference type="Pfam" id="PF09694">
    <property type="entry name" value="Gcw_chp"/>
    <property type="match status" value="1"/>
</dbReference>
<dbReference type="InterPro" id="IPR010239">
    <property type="entry name" value="CHP02001"/>
</dbReference>
<evidence type="ECO:0000313" key="2">
    <source>
        <dbReference type="EMBL" id="HAN28974.1"/>
    </source>
</evidence>
<dbReference type="STRING" id="1121937.GCA_000423125_01871"/>
<evidence type="ECO:0008006" key="4">
    <source>
        <dbReference type="Google" id="ProtNLM"/>
    </source>
</evidence>
<proteinExistence type="predicted"/>
<protein>
    <recommendedName>
        <fullName evidence="4">Histidine kinase</fullName>
    </recommendedName>
</protein>
<evidence type="ECO:0000256" key="1">
    <source>
        <dbReference type="SAM" id="SignalP"/>
    </source>
</evidence>
<feature type="chain" id="PRO_5017743872" description="Histidine kinase" evidence="1">
    <location>
        <begin position="25"/>
        <end position="224"/>
    </location>
</feature>
<organism evidence="2 3">
    <name type="scientific">Haliea salexigens</name>
    <dbReference type="NCBI Taxonomy" id="287487"/>
    <lineage>
        <taxon>Bacteria</taxon>
        <taxon>Pseudomonadati</taxon>
        <taxon>Pseudomonadota</taxon>
        <taxon>Gammaproteobacteria</taxon>
        <taxon>Cellvibrionales</taxon>
        <taxon>Halieaceae</taxon>
        <taxon>Haliea</taxon>
    </lineage>
</organism>
<sequence>MLHKKLLPASVAAVLFAGAVSAQAEISGNVTLATDYVFRGISQTDEKGAIQGGFDWSGDTGLYAGIWASNVAFGGATTEMDYYFGYAGETDGGFGYDVGFFYFDYEGESSLDYIEYALGLSYADFSVGFVYSDEFGDGGPEYMYYSAGYSLGLTEAISVDFNIGFTDTDQDDYWEAGADSYTDYGVTFGYSAMELDFALALIGTDLDDVEAADDRVVFSISKSL</sequence>
<keyword evidence="1" id="KW-0732">Signal</keyword>
<evidence type="ECO:0000313" key="3">
    <source>
        <dbReference type="Proteomes" id="UP000259273"/>
    </source>
</evidence>
<accession>A0A3C1KRK6</accession>
<gene>
    <name evidence="2" type="ORF">DCP75_14870</name>
</gene>
<dbReference type="NCBIfam" id="TIGR02001">
    <property type="entry name" value="gcw_chp"/>
    <property type="match status" value="1"/>
</dbReference>
<reference evidence="2 3" key="1">
    <citation type="journal article" date="2018" name="Nat. Biotechnol.">
        <title>A standardized bacterial taxonomy based on genome phylogeny substantially revises the tree of life.</title>
        <authorList>
            <person name="Parks D.H."/>
            <person name="Chuvochina M."/>
            <person name="Waite D.W."/>
            <person name="Rinke C."/>
            <person name="Skarshewski A."/>
            <person name="Chaumeil P.A."/>
            <person name="Hugenholtz P."/>
        </authorList>
    </citation>
    <scope>NUCLEOTIDE SEQUENCE [LARGE SCALE GENOMIC DNA]</scope>
    <source>
        <strain evidence="2">UBA9158</strain>
    </source>
</reference>
<dbReference type="AlphaFoldDB" id="A0A3C1KRK6"/>
<dbReference type="Proteomes" id="UP000259273">
    <property type="component" value="Unassembled WGS sequence"/>
</dbReference>
<name>A0A3C1KRK6_9GAMM</name>
<comment type="caution">
    <text evidence="2">The sequence shown here is derived from an EMBL/GenBank/DDBJ whole genome shotgun (WGS) entry which is preliminary data.</text>
</comment>